<dbReference type="SMART" id="SM00326">
    <property type="entry name" value="SH3"/>
    <property type="match status" value="1"/>
</dbReference>
<feature type="compositionally biased region" description="Polar residues" evidence="13">
    <location>
        <begin position="293"/>
        <end position="306"/>
    </location>
</feature>
<evidence type="ECO:0000256" key="1">
    <source>
        <dbReference type="ARBA" id="ARBA00004395"/>
    </source>
</evidence>
<dbReference type="SUPFAM" id="SSF50044">
    <property type="entry name" value="SH3-domain"/>
    <property type="match status" value="1"/>
</dbReference>
<dbReference type="InterPro" id="IPR027267">
    <property type="entry name" value="AH/BAR_dom_sf"/>
</dbReference>
<evidence type="ECO:0000256" key="11">
    <source>
        <dbReference type="PROSITE-ProRule" id="PRU00192"/>
    </source>
</evidence>
<keyword evidence="12" id="KW-0175">Coiled coil</keyword>
<dbReference type="EMBL" id="CR788310">
    <property type="status" value="NOT_ANNOTATED_CDS"/>
    <property type="molecule type" value="Genomic_DNA"/>
</dbReference>
<evidence type="ECO:0000256" key="9">
    <source>
        <dbReference type="ARBA" id="ARBA00023128"/>
    </source>
</evidence>
<evidence type="ECO:0000256" key="5">
    <source>
        <dbReference type="ARBA" id="ARBA00022443"/>
    </source>
</evidence>
<evidence type="ECO:0000259" key="14">
    <source>
        <dbReference type="PROSITE" id="PS50002"/>
    </source>
</evidence>
<dbReference type="GeneID" id="334911"/>
<dbReference type="GO" id="GO:0006915">
    <property type="term" value="P:apoptotic process"/>
    <property type="evidence" value="ECO:0007669"/>
    <property type="project" value="UniProtKB-KW"/>
</dbReference>
<dbReference type="Ensembl" id="ENSDART00000157601.2">
    <property type="protein sequence ID" value="ENSDARP00000138573.2"/>
    <property type="gene ID" value="ENSDARG00000010956.12"/>
</dbReference>
<dbReference type="CDD" id="cd11945">
    <property type="entry name" value="SH3_Endophilin_B1"/>
    <property type="match status" value="1"/>
</dbReference>
<dbReference type="Pfam" id="PF14604">
    <property type="entry name" value="SH3_9"/>
    <property type="match status" value="1"/>
</dbReference>
<protein>
    <recommendedName>
        <fullName evidence="4">Endophilin-B1</fullName>
    </recommendedName>
    <alternativeName>
        <fullName evidence="10">SH3 domain-containing GRB2-like protein B1</fullName>
    </alternativeName>
</protein>
<name>A0A0R4IS36_DANRE</name>
<dbReference type="OrthoDB" id="14167at2759"/>
<dbReference type="ZFIN" id="ZDB-GENE-030131-6851">
    <property type="gene designation" value="sh3glb1b"/>
</dbReference>
<dbReference type="InterPro" id="IPR050384">
    <property type="entry name" value="Endophilin_SH3RF"/>
</dbReference>
<dbReference type="Gene3D" id="2.30.30.40">
    <property type="entry name" value="SH3 Domains"/>
    <property type="match status" value="1"/>
</dbReference>
<organism evidence="16">
    <name type="scientific">Danio rerio</name>
    <name type="common">Zebrafish</name>
    <name type="synonym">Brachydanio rerio</name>
    <dbReference type="NCBI Taxonomy" id="7955"/>
    <lineage>
        <taxon>Eukaryota</taxon>
        <taxon>Metazoa</taxon>
        <taxon>Chordata</taxon>
        <taxon>Craniata</taxon>
        <taxon>Vertebrata</taxon>
        <taxon>Euteleostomi</taxon>
        <taxon>Actinopterygii</taxon>
        <taxon>Neopterygii</taxon>
        <taxon>Teleostei</taxon>
        <taxon>Ostariophysi</taxon>
        <taxon>Cypriniformes</taxon>
        <taxon>Danionidae</taxon>
        <taxon>Danioninae</taxon>
        <taxon>Danio</taxon>
    </lineage>
</organism>
<feature type="domain" description="BAR" evidence="15">
    <location>
        <begin position="24"/>
        <end position="295"/>
    </location>
</feature>
<keyword evidence="7" id="KW-0472">Membrane</keyword>
<dbReference type="Proteomes" id="UP000000437">
    <property type="component" value="Chromosome 2"/>
</dbReference>
<accession>A0A8M2BAQ1</accession>
<accession>A0A0R4IS36</accession>
<dbReference type="PANTHER" id="PTHR14167">
    <property type="entry name" value="SH3 DOMAIN-CONTAINING"/>
    <property type="match status" value="1"/>
</dbReference>
<dbReference type="GO" id="GO:0005741">
    <property type="term" value="C:mitochondrial outer membrane"/>
    <property type="evidence" value="ECO:0007669"/>
    <property type="project" value="UniProtKB-SubCell"/>
</dbReference>
<reference evidence="18" key="3">
    <citation type="submission" date="2025-04" db="UniProtKB">
        <authorList>
            <consortium name="RefSeq"/>
        </authorList>
    </citation>
    <scope>IDENTIFICATION</scope>
    <source>
        <strain evidence="18">Tuebingen</strain>
    </source>
</reference>
<keyword evidence="8" id="KW-0333">Golgi apparatus</keyword>
<evidence type="ECO:0000256" key="7">
    <source>
        <dbReference type="ARBA" id="ARBA00022787"/>
    </source>
</evidence>
<evidence type="ECO:0000256" key="13">
    <source>
        <dbReference type="SAM" id="MobiDB-lite"/>
    </source>
</evidence>
<dbReference type="PANTHER" id="PTHR14167:SF52">
    <property type="entry name" value="ENDOPHILIN-B1"/>
    <property type="match status" value="1"/>
</dbReference>
<comment type="subcellular location">
    <subcellularLocation>
        <location evidence="1">Golgi apparatus membrane</location>
        <topology evidence="1">Peripheral membrane protein</topology>
    </subcellularLocation>
    <subcellularLocation>
        <location evidence="2">Mitochondrion outer membrane</location>
        <topology evidence="2">Peripheral membrane protein</topology>
    </subcellularLocation>
</comment>
<reference evidence="16" key="2">
    <citation type="submission" date="2015-11" db="UniProtKB">
        <authorList>
            <consortium name="Ensembl"/>
        </authorList>
    </citation>
    <scope>IDENTIFICATION</scope>
    <source>
        <strain evidence="16">Tuebingen</strain>
    </source>
</reference>
<evidence type="ECO:0000256" key="2">
    <source>
        <dbReference type="ARBA" id="ARBA00004450"/>
    </source>
</evidence>
<dbReference type="AGR" id="ZFIN:ZDB-GENE-030131-6851"/>
<keyword evidence="5 11" id="KW-0728">SH3 domain</keyword>
<keyword evidence="9" id="KW-0496">Mitochondrion</keyword>
<dbReference type="CTD" id="334911"/>
<evidence type="ECO:0007829" key="20">
    <source>
        <dbReference type="PeptideAtlas" id="A0A0R4IS36"/>
    </source>
</evidence>
<evidence type="ECO:0000256" key="4">
    <source>
        <dbReference type="ARBA" id="ARBA00018361"/>
    </source>
</evidence>
<evidence type="ECO:0000256" key="12">
    <source>
        <dbReference type="SAM" id="Coils"/>
    </source>
</evidence>
<dbReference type="InterPro" id="IPR028503">
    <property type="entry name" value="SH3GLB_SH3"/>
</dbReference>
<evidence type="ECO:0000313" key="16">
    <source>
        <dbReference type="Ensembl" id="ENSDARP00000138573"/>
    </source>
</evidence>
<evidence type="ECO:0000313" key="17">
    <source>
        <dbReference type="Proteomes" id="UP000000437"/>
    </source>
</evidence>
<dbReference type="PROSITE" id="PS50002">
    <property type="entry name" value="SH3"/>
    <property type="match status" value="1"/>
</dbReference>
<dbReference type="Bgee" id="ENSDARG00000010956">
    <property type="expression patterns" value="Expressed in granulocyte and 26 other cell types or tissues"/>
</dbReference>
<dbReference type="SUPFAM" id="SSF103657">
    <property type="entry name" value="BAR/IMD domain-like"/>
    <property type="match status" value="1"/>
</dbReference>
<feature type="region of interest" description="Disordered" evidence="13">
    <location>
        <begin position="293"/>
        <end position="335"/>
    </location>
</feature>
<dbReference type="GeneTree" id="ENSGT00940000155667"/>
<evidence type="ECO:0000256" key="8">
    <source>
        <dbReference type="ARBA" id="ARBA00023034"/>
    </source>
</evidence>
<dbReference type="GO" id="GO:0000139">
    <property type="term" value="C:Golgi membrane"/>
    <property type="evidence" value="ECO:0007669"/>
    <property type="project" value="UniProtKB-SubCell"/>
</dbReference>
<feature type="coiled-coil region" evidence="12">
    <location>
        <begin position="215"/>
        <end position="242"/>
    </location>
</feature>
<dbReference type="Gene3D" id="1.20.1270.60">
    <property type="entry name" value="Arfaptin homology (AH) domain/BAR domain"/>
    <property type="match status" value="1"/>
</dbReference>
<keyword evidence="17" id="KW-1185">Reference proteome</keyword>
<evidence type="ECO:0000256" key="3">
    <source>
        <dbReference type="ARBA" id="ARBA00006697"/>
    </source>
</evidence>
<sequence length="397" mass="44385">MEFNVRRLAADAGTFLSRAVQFTEEKFGQAEKTELDAHLEMLLSRAESTKHWTEKIMKQTEVVLQPNPNVRVEEFLYEILDKKVPTRANNHEMLGQCMIDSGHEFGPGTAYGSALIKCGETEKLLGSAEKEFIHSSAINFLTPFRNFIEGDFKTILKERKLLQNKRLDLDAAKNRMKKARVADARSAELNCSPPLGEEYVAHFSYMLSFLHVRWLKLWTEEVKQAETELRIAQSEFDRQAEITRLLLEGISSTHAHHLRCLNDFVDAQAAYYAQCYQYTVNLQKQLGSFPSTFSNNNQPSGSSSASVCVPTAPPAASLPAPPPSQASPALNELRSSSGTRKARVLYDYDAASSTELSLLADEVITVSSVPGMDSDWLMGQRGNQKGKVPITYLELLN</sequence>
<dbReference type="AlphaFoldDB" id="A0A0R4IS36"/>
<comment type="similarity">
    <text evidence="3">Belongs to the endophilin family.</text>
</comment>
<proteinExistence type="evidence at protein level"/>
<keyword evidence="20" id="KW-1267">Proteomics identification</keyword>
<feature type="domain" description="SH3" evidence="14">
    <location>
        <begin position="337"/>
        <end position="397"/>
    </location>
</feature>
<dbReference type="PROSITE" id="PS51021">
    <property type="entry name" value="BAR"/>
    <property type="match status" value="1"/>
</dbReference>
<evidence type="ECO:0000256" key="10">
    <source>
        <dbReference type="ARBA" id="ARBA00033266"/>
    </source>
</evidence>
<dbReference type="InterPro" id="IPR001452">
    <property type="entry name" value="SH3_domain"/>
</dbReference>
<evidence type="ECO:0000313" key="18">
    <source>
        <dbReference type="RefSeq" id="XP_005163364.1"/>
    </source>
</evidence>
<dbReference type="ExpressionAtlas" id="A0A0R4IS36">
    <property type="expression patterns" value="baseline and differential"/>
</dbReference>
<dbReference type="SMR" id="A0A0R4IS36"/>
<dbReference type="InterPro" id="IPR004148">
    <property type="entry name" value="BAR_dom"/>
</dbReference>
<reference evidence="16 17" key="1">
    <citation type="journal article" date="2013" name="Nature">
        <title>The zebrafish reference genome sequence and its relationship to the human genome.</title>
        <authorList>
            <consortium name="Genome Reference Consortium Zebrafish"/>
            <person name="Howe K."/>
            <person name="Clark M.D."/>
            <person name="Torroja C.F."/>
            <person name="Torrance J."/>
            <person name="Berthelot C."/>
            <person name="Muffato M."/>
            <person name="Collins J.E."/>
            <person name="Humphray S."/>
            <person name="McLaren K."/>
            <person name="Matthews L."/>
            <person name="McLaren S."/>
            <person name="Sealy I."/>
            <person name="Caccamo M."/>
            <person name="Churcher C."/>
            <person name="Scott C."/>
            <person name="Barrett J.C."/>
            <person name="Koch R."/>
            <person name="Rauch G.J."/>
            <person name="White S."/>
            <person name="Chow W."/>
            <person name="Kilian B."/>
            <person name="Quintais L.T."/>
            <person name="Guerra-Assuncao J.A."/>
            <person name="Zhou Y."/>
            <person name="Gu Y."/>
            <person name="Yen J."/>
            <person name="Vogel J.H."/>
            <person name="Eyre T."/>
            <person name="Redmond S."/>
            <person name="Banerjee R."/>
            <person name="Chi J."/>
            <person name="Fu B."/>
            <person name="Langley E."/>
            <person name="Maguire S.F."/>
            <person name="Laird G.K."/>
            <person name="Lloyd D."/>
            <person name="Kenyon E."/>
            <person name="Donaldson S."/>
            <person name="Sehra H."/>
            <person name="Almeida-King J."/>
            <person name="Loveland J."/>
            <person name="Trevanion S."/>
            <person name="Jones M."/>
            <person name="Quail M."/>
            <person name="Willey D."/>
            <person name="Hunt A."/>
            <person name="Burton J."/>
            <person name="Sims S."/>
            <person name="McLay K."/>
            <person name="Plumb B."/>
            <person name="Davis J."/>
            <person name="Clee C."/>
            <person name="Oliver K."/>
            <person name="Clark R."/>
            <person name="Riddle C."/>
            <person name="Elliot D."/>
            <person name="Eliott D."/>
            <person name="Threadgold G."/>
            <person name="Harden G."/>
            <person name="Ware D."/>
            <person name="Begum S."/>
            <person name="Mortimore B."/>
            <person name="Mortimer B."/>
            <person name="Kerry G."/>
            <person name="Heath P."/>
            <person name="Phillimore B."/>
            <person name="Tracey A."/>
            <person name="Corby N."/>
            <person name="Dunn M."/>
            <person name="Johnson C."/>
            <person name="Wood J."/>
            <person name="Clark S."/>
            <person name="Pelan S."/>
            <person name="Griffiths G."/>
            <person name="Smith M."/>
            <person name="Glithero R."/>
            <person name="Howden P."/>
            <person name="Barker N."/>
            <person name="Lloyd C."/>
            <person name="Stevens C."/>
            <person name="Harley J."/>
            <person name="Holt K."/>
            <person name="Panagiotidis G."/>
            <person name="Lovell J."/>
            <person name="Beasley H."/>
            <person name="Henderson C."/>
            <person name="Gordon D."/>
            <person name="Auger K."/>
            <person name="Wright D."/>
            <person name="Collins J."/>
            <person name="Raisen C."/>
            <person name="Dyer L."/>
            <person name="Leung K."/>
            <person name="Robertson L."/>
            <person name="Ambridge K."/>
            <person name="Leongamornlert D."/>
            <person name="McGuire S."/>
            <person name="Gilderthorp R."/>
            <person name="Griffiths C."/>
            <person name="Manthravadi D."/>
            <person name="Nichol S."/>
            <person name="Barker G."/>
            <person name="Whitehead S."/>
            <person name="Kay M."/>
            <person name="Brown J."/>
            <person name="Murnane C."/>
            <person name="Gray E."/>
            <person name="Humphries M."/>
            <person name="Sycamore N."/>
            <person name="Barker D."/>
            <person name="Saunders D."/>
            <person name="Wallis J."/>
            <person name="Babbage A."/>
            <person name="Hammond S."/>
            <person name="Mashreghi-Mohammadi M."/>
            <person name="Barr L."/>
            <person name="Martin S."/>
            <person name="Wray P."/>
            <person name="Ellington A."/>
            <person name="Matthews N."/>
            <person name="Ellwood M."/>
            <person name="Woodmansey R."/>
            <person name="Clark G."/>
            <person name="Cooper J."/>
            <person name="Cooper J."/>
            <person name="Tromans A."/>
            <person name="Grafham D."/>
            <person name="Skuce C."/>
            <person name="Pandian R."/>
            <person name="Andrews R."/>
            <person name="Harrison E."/>
            <person name="Kimberley A."/>
            <person name="Garnett J."/>
            <person name="Fosker N."/>
            <person name="Hall R."/>
            <person name="Garner P."/>
            <person name="Kelly D."/>
            <person name="Bird C."/>
            <person name="Palmer S."/>
            <person name="Gehring I."/>
            <person name="Berger A."/>
            <person name="Dooley C.M."/>
            <person name="Ersan-Urun Z."/>
            <person name="Eser C."/>
            <person name="Geiger H."/>
            <person name="Geisler M."/>
            <person name="Karotki L."/>
            <person name="Kirn A."/>
            <person name="Konantz J."/>
            <person name="Konantz M."/>
            <person name="Oberlander M."/>
            <person name="Rudolph-Geiger S."/>
            <person name="Teucke M."/>
            <person name="Lanz C."/>
            <person name="Raddatz G."/>
            <person name="Osoegawa K."/>
            <person name="Zhu B."/>
            <person name="Rapp A."/>
            <person name="Widaa S."/>
            <person name="Langford C."/>
            <person name="Yang F."/>
            <person name="Schuster S.C."/>
            <person name="Carter N.P."/>
            <person name="Harrow J."/>
            <person name="Ning Z."/>
            <person name="Herrero J."/>
            <person name="Searle S.M."/>
            <person name="Enright A."/>
            <person name="Geisler R."/>
            <person name="Plasterk R.H."/>
            <person name="Lee C."/>
            <person name="Westerfield M."/>
            <person name="de Jong P.J."/>
            <person name="Zon L.I."/>
            <person name="Postlethwait J.H."/>
            <person name="Nusslein-Volhard C."/>
            <person name="Hubbard T.J."/>
            <person name="Roest Crollius H."/>
            <person name="Rogers J."/>
            <person name="Stemple D.L."/>
        </authorList>
    </citation>
    <scope>NUCLEOTIDE SEQUENCE [LARGE SCALE GENOMIC DNA]</scope>
    <source>
        <strain evidence="16">Tuebingen</strain>
    </source>
</reference>
<keyword evidence="6" id="KW-0053">Apoptosis</keyword>
<dbReference type="OMA" id="MNIHLPN"/>
<evidence type="ECO:0000259" key="15">
    <source>
        <dbReference type="PROSITE" id="PS51021"/>
    </source>
</evidence>
<dbReference type="Pfam" id="PF03114">
    <property type="entry name" value="BAR"/>
    <property type="match status" value="1"/>
</dbReference>
<dbReference type="InterPro" id="IPR036028">
    <property type="entry name" value="SH3-like_dom_sf"/>
</dbReference>
<evidence type="ECO:0000313" key="19">
    <source>
        <dbReference type="ZFIN" id="ZDB-GENE-030131-6851"/>
    </source>
</evidence>
<dbReference type="SMART" id="SM00721">
    <property type="entry name" value="BAR"/>
    <property type="match status" value="1"/>
</dbReference>
<dbReference type="RefSeq" id="XP_005163364.1">
    <property type="nucleotide sequence ID" value="XM_005163307.5"/>
</dbReference>
<evidence type="ECO:0000256" key="6">
    <source>
        <dbReference type="ARBA" id="ARBA00022703"/>
    </source>
</evidence>
<keyword evidence="7" id="KW-1000">Mitochondrion outer membrane</keyword>
<gene>
    <name evidence="16 18 19" type="primary">sh3glb1b</name>
    <name evidence="18" type="synonym">im:5777505</name>
    <name evidence="18" type="synonym">sh3glb1</name>
    <name evidence="18" type="synonym">wu:fa08f03</name>
    <name evidence="18" type="synonym">wu:fb13e12</name>
</gene>